<evidence type="ECO:0000256" key="4">
    <source>
        <dbReference type="ARBA" id="ARBA00023015"/>
    </source>
</evidence>
<dbReference type="InParanoid" id="A0A1Y2AMM3"/>
<dbReference type="GO" id="GO:0016538">
    <property type="term" value="F:cyclin-dependent protein serine/threonine kinase regulator activity"/>
    <property type="evidence" value="ECO:0007669"/>
    <property type="project" value="InterPro"/>
</dbReference>
<keyword evidence="8" id="KW-0539">Nucleus</keyword>
<dbReference type="AlphaFoldDB" id="A0A1Y2AMM3"/>
<dbReference type="InterPro" id="IPR043198">
    <property type="entry name" value="Cyclin/Ssn8"/>
</dbReference>
<keyword evidence="4" id="KW-0805">Transcription regulation</keyword>
<comment type="caution">
    <text evidence="12">The sequence shown here is derived from an EMBL/GenBank/DDBJ whole genome shotgun (WGS) entry which is preliminary data.</text>
</comment>
<evidence type="ECO:0000259" key="11">
    <source>
        <dbReference type="SMART" id="SM00385"/>
    </source>
</evidence>
<dbReference type="STRING" id="71784.A0A1Y2AMM3"/>
<keyword evidence="7" id="KW-0804">Transcription</keyword>
<evidence type="ECO:0000256" key="3">
    <source>
        <dbReference type="ARBA" id="ARBA00022491"/>
    </source>
</evidence>
<comment type="similarity">
    <text evidence="2">Belongs to the cyclin family. Cyclin C subfamily.</text>
</comment>
<evidence type="ECO:0000256" key="9">
    <source>
        <dbReference type="RuleBase" id="RU000383"/>
    </source>
</evidence>
<keyword evidence="6" id="KW-0010">Activator</keyword>
<dbReference type="InterPro" id="IPR013763">
    <property type="entry name" value="Cyclin-like_dom"/>
</dbReference>
<dbReference type="CDD" id="cd20513">
    <property type="entry name" value="CYCLIN_CCNC_rpt1"/>
    <property type="match status" value="1"/>
</dbReference>
<sequence>MSSNFWTSSHATHWLLPRPAIIHARDIDSKYATPYQLYCLCIWLGGLIQKLGRRLGLRQTVIATATVFFRRFYLKNSYCETNPYLVMTACCFVAAKVEETPIHIKNVVTEAKGCFQENNIKLFPAEMSKLGEMEFYLLEDLDFHLVVFHPYRALMNICGREPADTGRFPVSRADEDAEMRRLSGGAEGEAESEPARIRRLMGRGTGEGLMEIEERVVQISTCIINDLYRTEIPLLYPPYVIALSALYLGFCVHAMQVAATNPNSNSSANTNTASTYDSPSTNTTTNHHNNIHTNNHNSNNNNSANNHHNSNNYHYNNTRTRASTANNPPSAKLLSRQQTIAADERLGLPPPPKGVAEFIASFQVSLPVLLACVQEIMVLYPIWESFEPSSASSLSSNTSTSTTSSLGFGVDINMSMGWRGSRNGVGAGNGTGSGGVGIGGGKKDKFGPEEAEALIRKMIEERMVDLNHPDNAGKEEIVIGKKRPRGG</sequence>
<evidence type="ECO:0000256" key="10">
    <source>
        <dbReference type="SAM" id="MobiDB-lite"/>
    </source>
</evidence>
<evidence type="ECO:0000256" key="5">
    <source>
        <dbReference type="ARBA" id="ARBA00023127"/>
    </source>
</evidence>
<evidence type="ECO:0000256" key="1">
    <source>
        <dbReference type="ARBA" id="ARBA00004123"/>
    </source>
</evidence>
<dbReference type="OrthoDB" id="10266018at2759"/>
<protein>
    <recommendedName>
        <fullName evidence="11">Cyclin-like domain-containing protein</fullName>
    </recommendedName>
</protein>
<gene>
    <name evidence="12" type="ORF">BCR39DRAFT_549092</name>
</gene>
<keyword evidence="3" id="KW-0678">Repressor</keyword>
<evidence type="ECO:0000313" key="12">
    <source>
        <dbReference type="EMBL" id="ORY23540.1"/>
    </source>
</evidence>
<dbReference type="SUPFAM" id="SSF47954">
    <property type="entry name" value="Cyclin-like"/>
    <property type="match status" value="2"/>
</dbReference>
<evidence type="ECO:0000256" key="7">
    <source>
        <dbReference type="ARBA" id="ARBA00023163"/>
    </source>
</evidence>
<dbReference type="SMART" id="SM00385">
    <property type="entry name" value="CYCLIN"/>
    <property type="match status" value="1"/>
</dbReference>
<dbReference type="GO" id="GO:0005634">
    <property type="term" value="C:nucleus"/>
    <property type="evidence" value="ECO:0007669"/>
    <property type="project" value="UniProtKB-SubCell"/>
</dbReference>
<keyword evidence="13" id="KW-1185">Reference proteome</keyword>
<dbReference type="Proteomes" id="UP000193986">
    <property type="component" value="Unassembled WGS sequence"/>
</dbReference>
<reference evidence="12 13" key="1">
    <citation type="submission" date="2016-07" db="EMBL/GenBank/DDBJ databases">
        <title>Pervasive Adenine N6-methylation of Active Genes in Fungi.</title>
        <authorList>
            <consortium name="DOE Joint Genome Institute"/>
            <person name="Mondo S.J."/>
            <person name="Dannebaum R.O."/>
            <person name="Kuo R.C."/>
            <person name="Labutti K."/>
            <person name="Haridas S."/>
            <person name="Kuo A."/>
            <person name="Salamov A."/>
            <person name="Ahrendt S.R."/>
            <person name="Lipzen A."/>
            <person name="Sullivan W."/>
            <person name="Andreopoulos W.B."/>
            <person name="Clum A."/>
            <person name="Lindquist E."/>
            <person name="Daum C."/>
            <person name="Ramamoorthy G.K."/>
            <person name="Gryganskyi A."/>
            <person name="Culley D."/>
            <person name="Magnuson J.K."/>
            <person name="James T.Y."/>
            <person name="O'Malley M.A."/>
            <person name="Stajich J.E."/>
            <person name="Spatafora J.W."/>
            <person name="Visel A."/>
            <person name="Grigoriev I.V."/>
        </authorList>
    </citation>
    <scope>NUCLEOTIDE SEQUENCE [LARGE SCALE GENOMIC DNA]</scope>
    <source>
        <strain evidence="12 13">68-887.2</strain>
    </source>
</reference>
<evidence type="ECO:0000313" key="13">
    <source>
        <dbReference type="Proteomes" id="UP000193986"/>
    </source>
</evidence>
<dbReference type="InterPro" id="IPR036915">
    <property type="entry name" value="Cyclin-like_sf"/>
</dbReference>
<keyword evidence="5 9" id="KW-0195">Cyclin</keyword>
<feature type="domain" description="Cyclin-like" evidence="11">
    <location>
        <begin position="46"/>
        <end position="139"/>
    </location>
</feature>
<dbReference type="Pfam" id="PF00134">
    <property type="entry name" value="Cyclin_N"/>
    <property type="match status" value="1"/>
</dbReference>
<dbReference type="EMBL" id="MCFC01000078">
    <property type="protein sequence ID" value="ORY23540.1"/>
    <property type="molecule type" value="Genomic_DNA"/>
</dbReference>
<evidence type="ECO:0000256" key="6">
    <source>
        <dbReference type="ARBA" id="ARBA00023159"/>
    </source>
</evidence>
<accession>A0A1Y2AMM3</accession>
<name>A0A1Y2AMM3_9TREE</name>
<feature type="region of interest" description="Disordered" evidence="10">
    <location>
        <begin position="261"/>
        <end position="334"/>
    </location>
</feature>
<comment type="subcellular location">
    <subcellularLocation>
        <location evidence="1">Nucleus</location>
    </subcellularLocation>
</comment>
<dbReference type="InterPro" id="IPR006671">
    <property type="entry name" value="Cyclin_N"/>
</dbReference>
<proteinExistence type="inferred from homology"/>
<dbReference type="GO" id="GO:0006357">
    <property type="term" value="P:regulation of transcription by RNA polymerase II"/>
    <property type="evidence" value="ECO:0007669"/>
    <property type="project" value="InterPro"/>
</dbReference>
<dbReference type="Gene3D" id="1.10.472.10">
    <property type="entry name" value="Cyclin-like"/>
    <property type="match status" value="2"/>
</dbReference>
<feature type="compositionally biased region" description="Low complexity" evidence="10">
    <location>
        <begin position="261"/>
        <end position="327"/>
    </location>
</feature>
<dbReference type="PANTHER" id="PTHR10026">
    <property type="entry name" value="CYCLIN"/>
    <property type="match status" value="1"/>
</dbReference>
<evidence type="ECO:0000256" key="2">
    <source>
        <dbReference type="ARBA" id="ARBA00008638"/>
    </source>
</evidence>
<evidence type="ECO:0000256" key="8">
    <source>
        <dbReference type="ARBA" id="ARBA00023242"/>
    </source>
</evidence>
<organism evidence="12 13">
    <name type="scientific">Naematelia encephala</name>
    <dbReference type="NCBI Taxonomy" id="71784"/>
    <lineage>
        <taxon>Eukaryota</taxon>
        <taxon>Fungi</taxon>
        <taxon>Dikarya</taxon>
        <taxon>Basidiomycota</taxon>
        <taxon>Agaricomycotina</taxon>
        <taxon>Tremellomycetes</taxon>
        <taxon>Tremellales</taxon>
        <taxon>Naemateliaceae</taxon>
        <taxon>Naematelia</taxon>
    </lineage>
</organism>
<dbReference type="FunFam" id="1.10.472.10:FF:000076">
    <property type="entry name" value="RNA polymerase II holoenzyme cyclin-like subunit"/>
    <property type="match status" value="1"/>
</dbReference>